<accession>A0A8B6EIR4</accession>
<comment type="caution">
    <text evidence="1">The sequence shown here is derived from an EMBL/GenBank/DDBJ whole genome shotgun (WGS) entry which is preliminary data.</text>
</comment>
<evidence type="ECO:0000313" key="1">
    <source>
        <dbReference type="EMBL" id="VDI35375.1"/>
    </source>
</evidence>
<dbReference type="Pfam" id="PF13332">
    <property type="entry name" value="Fil_haemagg_2"/>
    <property type="match status" value="1"/>
</dbReference>
<name>A0A8B6EIR4_MYTGA</name>
<evidence type="ECO:0000313" key="2">
    <source>
        <dbReference type="Proteomes" id="UP000596742"/>
    </source>
</evidence>
<reference evidence="1" key="1">
    <citation type="submission" date="2018-11" db="EMBL/GenBank/DDBJ databases">
        <authorList>
            <person name="Alioto T."/>
            <person name="Alioto T."/>
        </authorList>
    </citation>
    <scope>NUCLEOTIDE SEQUENCE</scope>
</reference>
<keyword evidence="2" id="KW-1185">Reference proteome</keyword>
<gene>
    <name evidence="1" type="ORF">MGAL_10B013138</name>
</gene>
<organism evidence="1 2">
    <name type="scientific">Mytilus galloprovincialis</name>
    <name type="common">Mediterranean mussel</name>
    <dbReference type="NCBI Taxonomy" id="29158"/>
    <lineage>
        <taxon>Eukaryota</taxon>
        <taxon>Metazoa</taxon>
        <taxon>Spiralia</taxon>
        <taxon>Lophotrochozoa</taxon>
        <taxon>Mollusca</taxon>
        <taxon>Bivalvia</taxon>
        <taxon>Autobranchia</taxon>
        <taxon>Pteriomorphia</taxon>
        <taxon>Mytilida</taxon>
        <taxon>Mytiloidea</taxon>
        <taxon>Mytilidae</taxon>
        <taxon>Mytilinae</taxon>
        <taxon>Mytilus</taxon>
    </lineage>
</organism>
<dbReference type="OrthoDB" id="5974475at2759"/>
<dbReference type="InterPro" id="IPR025157">
    <property type="entry name" value="Hemagglutinin_rpt"/>
</dbReference>
<dbReference type="Proteomes" id="UP000596742">
    <property type="component" value="Unassembled WGS sequence"/>
</dbReference>
<sequence length="3957" mass="437804">MGETSDGIEIRIWCFVSDSKQSLTLQEYDKTTNLKVYLPYSPLGINKKLKLKNGFHVQLQQSQSAKNTYLLKLQKDVDNKEFIHLECKVKDHDKCHTIVTKCKVRGKENIQINAEKVSTKSIYCNGALSLESNQDIDVQSSVICPLLSLKSSDGDVYLSTEASISTSTLSVIARTLFVEGSMSYFQLIRSKNVNKKENCESRLLIRIRGDLHISRDGRIGTNEKSDRFSNTLVEKLTLDVKDDITNFGKISSSKILSIRARTICTCQESKKDTTQRYYEIREKHLCGGTDQTDYCPGTTDLYNAVSSGNVLDTAILLKSGKDPNMCSSSKTVTPLRQVEKYLKKCFNTLDLTSNERRRNIEKVDGVASLTRAWINRYGYFVAPKIHCQLTGDLYNLSQFSGLDVTLYIKGNIRIEKGSKCTLGNLSGECNGTFNIEGDAEIRKIKFFDANYFVVAKEAILVLENGGHINVNDTFENNHIVWNCGGDLNITTGIFQQKQECKLFSKSVLLIAIKKDSNIVEGEISAFSVSLSINAQVVENCHIKSGSNITLEIQESHVENQINHFCHKGSMEMLNGSFVVHRPNYVDNWENEDVRLDGMVTSRGIRAISSSIMMTSNSTTTILPDKNQDHHTHNPNITFEVGCLHTAKSSYVYFSPELKIQNIRIHCQKLWRHYGTFKIITTSTIENVVEMYVWKFENHGYFSGCDILSIDVNAVMSSWETLTSRRKMRLTGIGEMYNQSGAILRCTNGNLNIHKIGKMHNVRGARIEGMTIFITTRQEENVQSLNYFDMRNAGIIFATGDIYVSSGNICNRGIIHSETSRIELVFEKSFFKATKLEGQVVAPMEIMIDIFHSPCFHFKCVGGKDCVEDMFHVPKNGLFLKCRDGKTILKRKIMGQSLLAITSPLGCSILKDIVIQKVFIKFPVSLTKETNCSEDMNNDVNSLAEKDTVNKEKEQCDIMDGVHGWFDVGTDSSFRQNKPVYTFLHILDNNKLFAQDLVLKADIQSLQTRVQTFSNSMLSIESDVFANNDLIYDGVLNLSNAGKIEANSISLTKNTKCTLTVNEQNTDTKTFRMIADQDISLAGKITAGKGEVFQSRIETRHGNIALSGQIDLNDVLVLNSGEEKKITFEGHLDVVGPIIIGKAKDIIANLHSFLQCKAFVFKTLSQKASVILNGRTYIKGPMYLQNVLNVTTTGILTTEGISASSTTMYLAQSSVTSIKSSRKLAKLSDHDIIHCCLNSLHTDTSSRFRLVYDTMKRTEAKLEMNIWIHRGLLEMIYAFPLSSELYIRIHKFTNKGRFKNIDCCYIECLENFDNFRTFAVKKVFTIVGSGNVHNHPGSLLQCKSGEILINDIFDLRNDRDAKITCCSLTIDAQMTLGNAGTISCKNEININVLNVDNEGIIESETSRISIYWLNDTLQTSCIAGRIKSSKEIRFIANESNEFYFNCTGGKSDSVEEFRIPSNGLKIVCRNGSVYLNSPINNDLKSSLLYICSLNRCEITESVMVHTFNLEGKSESSESYTKTCSLHINKRANQTQGDFTLGVVSGGKLSISTLVATMDNKTLKYVMETKQSGSVICYKTLQTNSDLYLTGLLYLDSSCSVYAPRLNFSRSSKCIIGTLCDIHSNDDAKRCTKLYAQNLIDIKGELSECDGNIIIIRSEQEDINITGNTTCSDLSIVVQNKKICFNGVSSIDGVMEVTGAKEIEFLKGSTIKCSALSCVQNEIIENKIEKFTVNGALEVRGSMVCIADSFILNDGAFLSVHSTNEIDQMYVNAETAEMFGNFKCNMKGNCIFDCRTSILMENGATCVLAANECIFAARKSVEMKDKGKIFVERGRLLLINEIDGTVEEIHGTINIRGTISGAYDGSNASCDSYMLIEGRDIDLHNLDGFDIATIDIQAAFTLLIDGNTHFRNGVSIEINAMTFDMKGEISKYTNFHLEVSNMLLLGKINNINEIIIKADLAAVNSGQISGVKTGIVAPIYLSCPQGFDRCQVTSVAELGNVHQKELIVEGLLCILVGSYLQGTKIKIKSVLQFEFSTKASTIPEPTDLDRWKTVVDSSLSKISSQLENQSAVNRLVEQAMRIPEVICKLGVASHLCSDIVGMTENICKQGLDAFKVDDLVTSLNKAHSEYSRISPLSLKINLNVRAKFKKIREPIQRAAKNLIKKLFGPDSFSSTGEFLSKGNEDVEEGIEVVSFVYEGENTDKKTKGKYFALSLELEGKLGSWQNGGYLETCGDIIISSGIIKQRSGKGRLLKAITGSIKLNATDVSIHNSNSANLQVSAKRNANLESILVSNSAEIDAQHVNANELQADELHVHATDVDLSNSKAENVEIVSQENTNIKELKVSQTLCVEAENVDLSNSKVGNVIIVSKEDANIEDLEVSKTLHVEAKNVDLSNSKAENVGIVSQENTDIKELEVSQTLHVEAKNVELSNSVAGNVEIVSKENADIKDLKVSKTLHVEAKDVKMSKSKAQNVGIVSKENANIKELEVSKKLHVEATNIDLSNSEAGDVVLVSQETAYIKELEVSKTLHVEATNVDLSSSRVESVVIIAQKDADITGLEVFQTIHVEAKNVDLSNSKAGNVVIVSQENADVKELEVSKTLHVEATNVELSNSRAECVGIIAQEDADITGLGVSQTIHVDCKNVDLRDSRAENLVINASERADISKLKVKNQIQVDAKTADLSGAEADVIDISTTQNLNIGNIKANDLNAFSKEGDIALNSKVDAQNAIFQAEQGNVSLLGTSKKANHVFDSLTIHTKHIEKIENLLENEDVYSDLKISDHLGLFVEDQNVILARSHSLQYSLTLHAASIKLEGSIDATDDLQMRATKGNFEVGRQVNIKCKGNVLLKAKQDLTQSFGSSISSGKNLSLEAEDGSVDIIGSTAHAEESVYIKAKEDINIMSVENKVAPSTRSSVTSGYGDEKNPAIMFESGRDININASDVKSRGRNIFKAENNINITTNRYETVRTHENKSWFGFFTETTKTTTTHIESSNIDGASNCFIAKGDFKSTAGKIESEMGTHIHADGKVSMLDEVSTENVDTSSRLLGLFNTSEKTTLSEKSIETLLKDTSEDAQSSITSQNSDIECVGSSIKTQGNFKETAKHGSVTHSRRILQQNEKEQKIGFYACKSSNPNEKGLGLKAGFEAYWADKNSQSTSNDTVEVKGNYTVTSNNFSVSSDFHVKEDMTIDARNVTFKGTALNSDSSEVQLGFGMSQTAASLNYSQCKETSTINKAQSLYTGGKLHMMNVDNATFDNANIDVGSLEGNINNMNVISRADSETKNRLGLSLEYDVVTETPGISVSYDDKTSERVNTNTTINVRSSSQGLSVGKLTMKGAQIEIDGNVHNFANTIVNEDVHETLNELKFGVSICKPKSAEHIKKSVQLGIHHSSGRVMNCISSKNGAVDSAISQKVNTNPKECRKVDRNLSFNFTTEFKDSSELGRQLVNTGKEEIIKTCKKQLASATGINQNLVDNINLDNVAETLKNYPFTTKHLQSLPKIFSSGNMLENVKKMTNTDEIDRFKDIVKGQIAIGKDELLKTCKDQFKKATGADTKMVEDVTKGNVVDFLKSKINDNSIPSDLQSLTKIVSNRNVIESVKEMTSANGIKEWYDKVTDNVTIANVFEFVKDQTSYLPLPDGLCECFESFTDNADPLVLITWICRHSQIDMNILQTAKHAMECKNRKDTLSLLVKAASNYLEIPQDVMNLFSECLNNCRIGNSQMVKFVSYPEGEELLKVFCTVLQFPELHVDIFCKVVRQKTNKQEVGIYLLKLSGMSDKEVNLLKDVKTIPCNLKQKYKLSNITISYLEDLLKSANVHYGKKHIVQILINVAKDLGSDIVDAESFKLICEVLNTGDAFERSMHIVKYFAKKNNVPVEYIEGLQTFVLEKNPTKLISSVATKLAIDQKILTVLVNGVSNNYSIGKIVMQFMEATGIPDIAVEMLEHLVNKQPQLSCVWKSPIKLI</sequence>
<protein>
    <submittedName>
        <fullName evidence="1">Uncharacterized protein</fullName>
    </submittedName>
</protein>
<dbReference type="GO" id="GO:0003824">
    <property type="term" value="F:catalytic activity"/>
    <property type="evidence" value="ECO:0007669"/>
    <property type="project" value="UniProtKB-ARBA"/>
</dbReference>
<proteinExistence type="predicted"/>
<dbReference type="EMBL" id="UYJE01005231">
    <property type="protein sequence ID" value="VDI35375.1"/>
    <property type="molecule type" value="Genomic_DNA"/>
</dbReference>